<feature type="domain" description="Helicase ATP-binding" evidence="1">
    <location>
        <begin position="108"/>
        <end position="290"/>
    </location>
</feature>
<keyword evidence="2" id="KW-0378">Hydrolase</keyword>
<dbReference type="GO" id="GO:0003677">
    <property type="term" value="F:DNA binding"/>
    <property type="evidence" value="ECO:0007669"/>
    <property type="project" value="InterPro"/>
</dbReference>
<evidence type="ECO:0000313" key="3">
    <source>
        <dbReference type="Proteomes" id="UP000230447"/>
    </source>
</evidence>
<dbReference type="Pfam" id="PF04851">
    <property type="entry name" value="ResIII"/>
    <property type="match status" value="1"/>
</dbReference>
<dbReference type="GO" id="GO:0016787">
    <property type="term" value="F:hydrolase activity"/>
    <property type="evidence" value="ECO:0007669"/>
    <property type="project" value="InterPro"/>
</dbReference>
<proteinExistence type="predicted"/>
<dbReference type="Proteomes" id="UP000230447">
    <property type="component" value="Unassembled WGS sequence"/>
</dbReference>
<dbReference type="EMBL" id="PCSB01000067">
    <property type="protein sequence ID" value="PIP31507.1"/>
    <property type="molecule type" value="Genomic_DNA"/>
</dbReference>
<dbReference type="AlphaFoldDB" id="A0A2G9ZED4"/>
<dbReference type="InterPro" id="IPR027417">
    <property type="entry name" value="P-loop_NTPase"/>
</dbReference>
<accession>A0A2G9ZED4</accession>
<keyword evidence="2" id="KW-0255">Endonuclease</keyword>
<dbReference type="PROSITE" id="PS51192">
    <property type="entry name" value="HELICASE_ATP_BIND_1"/>
    <property type="match status" value="1"/>
</dbReference>
<comment type="caution">
    <text evidence="2">The sequence shown here is derived from an EMBL/GenBank/DDBJ whole genome shotgun (WGS) entry which is preliminary data.</text>
</comment>
<reference evidence="2 3" key="1">
    <citation type="submission" date="2017-09" db="EMBL/GenBank/DDBJ databases">
        <title>Depth-based differentiation of microbial function through sediment-hosted aquifers and enrichment of novel symbionts in the deep terrestrial subsurface.</title>
        <authorList>
            <person name="Probst A.J."/>
            <person name="Ladd B."/>
            <person name="Jarett J.K."/>
            <person name="Geller-Mcgrath D.E."/>
            <person name="Sieber C.M."/>
            <person name="Emerson J.B."/>
            <person name="Anantharaman K."/>
            <person name="Thomas B.C."/>
            <person name="Malmstrom R."/>
            <person name="Stieglmeier M."/>
            <person name="Klingl A."/>
            <person name="Woyke T."/>
            <person name="Ryan C.M."/>
            <person name="Banfield J.F."/>
        </authorList>
    </citation>
    <scope>NUCLEOTIDE SEQUENCE [LARGE SCALE GENOMIC DNA]</scope>
    <source>
        <strain evidence="2">CG23_combo_of_CG06-09_8_20_14_all_37_87_8</strain>
    </source>
</reference>
<dbReference type="SMART" id="SM00487">
    <property type="entry name" value="DEXDc"/>
    <property type="match status" value="1"/>
</dbReference>
<keyword evidence="2" id="KW-0540">Nuclease</keyword>
<dbReference type="Gene3D" id="3.40.50.300">
    <property type="entry name" value="P-loop containing nucleotide triphosphate hydrolases"/>
    <property type="match status" value="1"/>
</dbReference>
<dbReference type="GO" id="GO:0004519">
    <property type="term" value="F:endonuclease activity"/>
    <property type="evidence" value="ECO:0007669"/>
    <property type="project" value="UniProtKB-KW"/>
</dbReference>
<name>A0A2G9ZED4_9BACT</name>
<evidence type="ECO:0000259" key="1">
    <source>
        <dbReference type="PROSITE" id="PS51192"/>
    </source>
</evidence>
<dbReference type="GO" id="GO:0005524">
    <property type="term" value="F:ATP binding"/>
    <property type="evidence" value="ECO:0007669"/>
    <property type="project" value="InterPro"/>
</dbReference>
<gene>
    <name evidence="2" type="ORF">COX24_03270</name>
</gene>
<dbReference type="InterPro" id="IPR014001">
    <property type="entry name" value="Helicase_ATP-bd"/>
</dbReference>
<dbReference type="SUPFAM" id="SSF52540">
    <property type="entry name" value="P-loop containing nucleoside triphosphate hydrolases"/>
    <property type="match status" value="1"/>
</dbReference>
<sequence>MSKLYLQNIIDDITFDNLPVKWQGFGFERFSKDKTLFDFQKQGLKNVLKGLWLYYKDKKGEKQSLYSHYQANDFAENFDYDLKKKQDGKTAKYLLEYDKDYPVVNNKISFEHFINRMSFWMATGSGKTLIIVKLIELLGNLIAEKELPDRDILFLAHRDDLLDQFKNHIDEFNSFNFDIKINLKSLRDYEIVKRENALPFAKNEITVFYYRSDLISDVSKEKIVNFRNYDNNGKWYILLDEAHKGDKEDSKRQVLYSILSRNGFLFNFSATFTDPRDFATCAFSFNLVKFVEDGYGKHIYLSSAEVSAFRGETDFSPIEKQKIILKTLLLLTYINKYLEKIRKENNALYHHPLLLTLVNSVDVENADLQMFFKELEKVARKEIRADLLKKAKQELIKEFSEHPKFEFEELDCVVNADLISKLEFKDILKHVFNAKTPGNIEVLKIPGNRNELIFRLMTAEKPFALIKIGDISGWLKDKLDGYEINESVENESYFKRLNRDDSDINILMGSRSFYEGWDSNRPNLLLFVNIGVGSDAKKFVLQSVGRGVRIEPLKHKRRRLKELLNTRGVKEQLFNKVKNLVLPIESLFIFGTNVENLKEIIATLKAEKQDKNLGEAFILNPEAQKHTLLVPVYKNSERIFAEEKDPQKYSVSREDFDFTKQFYGFLGDRIALAKYDCEVKVLKKVKESFAEEERYYDFSERNSLFEPELILDRIFDYLRVKSKEFGKFKELENEIVHFKKIRFSDGDKYEKIKKKIEGMRQFPERQKELDEQYGKISRKEFERQMSLFAQAGNFEMNNQRIKIKYLPNHYYLPVIVSETEKIDYLNHIINVDSEVKFIEQLEEYLAKPDNIFTQFDWWMFSKLDQTLDEVLIPYYNPKENNIANFKPDFIFWAQKGKRYLILFVDPKGTEHADGYRKIDGYSRIFEMGERKESRDFSHNGFIINTKLLLKPRRGIADVLDNYKRYWFDNFVDFANKLK</sequence>
<dbReference type="InterPro" id="IPR006935">
    <property type="entry name" value="Helicase/UvrB_N"/>
</dbReference>
<organism evidence="2 3">
    <name type="scientific">bacterium (Candidatus Gribaldobacteria) CG23_combo_of_CG06-09_8_20_14_all_37_87_8</name>
    <dbReference type="NCBI Taxonomy" id="2014278"/>
    <lineage>
        <taxon>Bacteria</taxon>
        <taxon>Candidatus Gribaldobacteria</taxon>
    </lineage>
</organism>
<protein>
    <submittedName>
        <fullName evidence="2">Restriction endonuclease subunit R</fullName>
    </submittedName>
</protein>
<evidence type="ECO:0000313" key="2">
    <source>
        <dbReference type="EMBL" id="PIP31507.1"/>
    </source>
</evidence>